<dbReference type="InterPro" id="IPR003356">
    <property type="entry name" value="DNA_methylase_A-5"/>
</dbReference>
<dbReference type="InterPro" id="IPR047216">
    <property type="entry name" value="Endonuclease_DUF559_bact"/>
</dbReference>
<dbReference type="PANTHER" id="PTHR38590">
    <property type="entry name" value="BLL0828 PROTEIN"/>
    <property type="match status" value="1"/>
</dbReference>
<dbReference type="InterPro" id="IPR002052">
    <property type="entry name" value="DNA_methylase_N6_adenine_CS"/>
</dbReference>
<dbReference type="Pfam" id="PF22240">
    <property type="entry name" value="ISP_coupler"/>
    <property type="match status" value="1"/>
</dbReference>
<dbReference type="Gene3D" id="3.40.50.150">
    <property type="entry name" value="Vaccinia Virus protein VP39"/>
    <property type="match status" value="1"/>
</dbReference>
<feature type="domain" description="DNA methylase adenine-specific" evidence="3">
    <location>
        <begin position="311"/>
        <end position="542"/>
    </location>
</feature>
<evidence type="ECO:0000256" key="1">
    <source>
        <dbReference type="ARBA" id="ARBA00022747"/>
    </source>
</evidence>
<dbReference type="PRINTS" id="PR00507">
    <property type="entry name" value="N12N6MTFRASE"/>
</dbReference>
<proteinExistence type="predicted"/>
<feature type="compositionally biased region" description="Polar residues" evidence="2">
    <location>
        <begin position="1098"/>
        <end position="1111"/>
    </location>
</feature>
<evidence type="ECO:0000259" key="6">
    <source>
        <dbReference type="Pfam" id="PF22240"/>
    </source>
</evidence>
<reference evidence="7" key="1">
    <citation type="submission" date="2023-11" db="EMBL/GenBank/DDBJ databases">
        <title>Genome sequence of Cyanobacterium aponinum BCRC AL20115.</title>
        <authorList>
            <person name="Chang H.-Y."/>
            <person name="Lin K.-M."/>
            <person name="Hsueh H.-T."/>
            <person name="Chu H.-A."/>
            <person name="Kuo C.-H."/>
        </authorList>
    </citation>
    <scope>NUCLEOTIDE SEQUENCE</scope>
    <source>
        <strain evidence="7">AL20115</strain>
    </source>
</reference>
<dbReference type="CDD" id="cd01038">
    <property type="entry name" value="Endonuclease_DUF559"/>
    <property type="match status" value="1"/>
</dbReference>
<feature type="domain" description="Type ISP restriction-modification enzyme LLaBIII C-terminal specificity" evidence="5">
    <location>
        <begin position="1020"/>
        <end position="1209"/>
    </location>
</feature>
<dbReference type="EMBL" id="CP138348">
    <property type="protein sequence ID" value="WPF87127.1"/>
    <property type="molecule type" value="Genomic_DNA"/>
</dbReference>
<evidence type="ECO:0000259" key="5">
    <source>
        <dbReference type="Pfam" id="PF18135"/>
    </source>
</evidence>
<dbReference type="InterPro" id="IPR007569">
    <property type="entry name" value="DUF559"/>
</dbReference>
<keyword evidence="1" id="KW-0680">Restriction system</keyword>
<evidence type="ECO:0000256" key="2">
    <source>
        <dbReference type="SAM" id="MobiDB-lite"/>
    </source>
</evidence>
<dbReference type="SUPFAM" id="SSF52980">
    <property type="entry name" value="Restriction endonuclease-like"/>
    <property type="match status" value="1"/>
</dbReference>
<evidence type="ECO:0000259" key="4">
    <source>
        <dbReference type="Pfam" id="PF04480"/>
    </source>
</evidence>
<name>A0AAF1C022_9CHRO</name>
<gene>
    <name evidence="7" type="ORF">SAY89_09905</name>
</gene>
<protein>
    <submittedName>
        <fullName evidence="7">Type ISP restriction/modification enzyme</fullName>
    </submittedName>
</protein>
<organism evidence="7">
    <name type="scientific">Cyanobacterium aponinum AL20115</name>
    <dbReference type="NCBI Taxonomy" id="3090662"/>
    <lineage>
        <taxon>Bacteria</taxon>
        <taxon>Bacillati</taxon>
        <taxon>Cyanobacteriota</taxon>
        <taxon>Cyanophyceae</taxon>
        <taxon>Oscillatoriophycideae</taxon>
        <taxon>Chroococcales</taxon>
        <taxon>Geminocystaceae</taxon>
        <taxon>Cyanobacterium</taxon>
    </lineage>
</organism>
<accession>A0AAF1C022</accession>
<feature type="domain" description="DUF559" evidence="4">
    <location>
        <begin position="902"/>
        <end position="1008"/>
    </location>
</feature>
<evidence type="ECO:0000313" key="7">
    <source>
        <dbReference type="EMBL" id="WPF87127.1"/>
    </source>
</evidence>
<dbReference type="GO" id="GO:0032259">
    <property type="term" value="P:methylation"/>
    <property type="evidence" value="ECO:0007669"/>
    <property type="project" value="InterPro"/>
</dbReference>
<evidence type="ECO:0000259" key="3">
    <source>
        <dbReference type="Pfam" id="PF02384"/>
    </source>
</evidence>
<dbReference type="Pfam" id="PF18135">
    <property type="entry name" value="Type_ISP_C"/>
    <property type="match status" value="2"/>
</dbReference>
<dbReference type="Pfam" id="PF02384">
    <property type="entry name" value="N6_Mtase"/>
    <property type="match status" value="1"/>
</dbReference>
<dbReference type="Gene3D" id="3.40.960.10">
    <property type="entry name" value="VSR Endonuclease"/>
    <property type="match status" value="1"/>
</dbReference>
<dbReference type="GO" id="GO:0003677">
    <property type="term" value="F:DNA binding"/>
    <property type="evidence" value="ECO:0007669"/>
    <property type="project" value="InterPro"/>
</dbReference>
<dbReference type="PROSITE" id="PS00092">
    <property type="entry name" value="N6_MTASE"/>
    <property type="match status" value="1"/>
</dbReference>
<feature type="domain" description="Type ISP restriction-modification enzyme coupler" evidence="6">
    <location>
        <begin position="211"/>
        <end position="305"/>
    </location>
</feature>
<dbReference type="GO" id="GO:0009307">
    <property type="term" value="P:DNA restriction-modification system"/>
    <property type="evidence" value="ECO:0007669"/>
    <property type="project" value="UniProtKB-KW"/>
</dbReference>
<feature type="domain" description="Type ISP restriction-modification enzyme LLaBIII C-terminal specificity" evidence="5">
    <location>
        <begin position="694"/>
        <end position="867"/>
    </location>
</feature>
<dbReference type="AlphaFoldDB" id="A0AAF1C022"/>
<dbReference type="InterPro" id="IPR041635">
    <property type="entry name" value="Type_ISP_LLaBIII_C"/>
</dbReference>
<dbReference type="SUPFAM" id="SSF53335">
    <property type="entry name" value="S-adenosyl-L-methionine-dependent methyltransferases"/>
    <property type="match status" value="1"/>
</dbReference>
<feature type="region of interest" description="Disordered" evidence="2">
    <location>
        <begin position="1098"/>
        <end position="1132"/>
    </location>
</feature>
<dbReference type="InterPro" id="IPR011335">
    <property type="entry name" value="Restrct_endonuc-II-like"/>
</dbReference>
<dbReference type="RefSeq" id="WP_320000860.1">
    <property type="nucleotide sequence ID" value="NZ_CP138348.1"/>
</dbReference>
<dbReference type="InterPro" id="IPR029063">
    <property type="entry name" value="SAM-dependent_MTases_sf"/>
</dbReference>
<dbReference type="InterPro" id="IPR053980">
    <property type="entry name" value="ISP_coupler"/>
</dbReference>
<dbReference type="PANTHER" id="PTHR38590:SF1">
    <property type="entry name" value="BLL0828 PROTEIN"/>
    <property type="match status" value="1"/>
</dbReference>
<sequence length="1231" mass="143584">MSKTLIHQYRRDLESRKRYGGSRNESSIRYAFATLLNGYCKPKDFLLVEELSINSRFNKPIRLDGIVKDALRLDWGYWEAKDEKDSLDAEIEAKFNKGYPNDNILFEDSQTAVLIQNGNESLRINMEDDDALDTLLNQFLDYERAEVKDFRQAISNFSQDLPIIIDTLRKLIDSQSPFPKVEREVISTASNSNSPLPVGERLGVRANQNFINARDKFLKICQESINPDITIDDVREMIIQHILTEDIFTNIFSDAQFHQENNIARQLNEVIKTFFTGSVKKNTFKTIQSYYNAIIRTASSIVNHQEKQKFLKVVYENFYKAYNPKEADRLGIVYTPNEIVKFMVQSTDYLLEKHFHKTLGDKGVEILDPCTGTGTFITEILDYLLTRDIEYKYQKEIHCNEMSILPYYIANLNIEYTYQQKTGEYLEFNNICLVDTLNPTDTGEKQMDLFSMNEENTDRIKRQNKKKISVIIGNPPYNAKQENFNDNNANRKYETIDKRIKDSYIKEGTAQNQIVVYDMYTRFIRWATDRLNDEGIIAFITNSSLIDARAFDGFRKCLENEFDYIYIIDLGGNIRANPKLSGTTHNVFGIQTGVTISFLIKSKKEVKSPCKIYYSRRPEFETNKEKLDFISKNALENIEFETIKPDKKHNWINQTDNDFDDLIALIDKDVKAGKSKAVKNEATGELENKVCEEAIFQLSSLGVLTNRDEWVYDYSYKNLANKMKFFTDIYCQSIDSNSIDFTIKWSSSLENYFQRKLKTKFDKKLIITSLYRPFFKLNHYIEKLFNHRLTSNHYQFFGEDLKQKNILIAISGVGFNKNFQCLASDLLIGGDTLEKTQCLPLYRYEEGERIENITDWALEKFREYYQPSPPQPPSPKGEGGEEGVNINVSEIMGAKRQIPRELLEKAKELRKKQTSTEKILWECLRGNRFFGFKFRRQHNIASFIVDFYCHGAKLVIEIDGKIHDEKNQESNDKNRDEWLKSQGLKVLRIKNEIIINNLEEALDIIAENLLPSPVGEGLGVRVNNITKEDIFHYVYGVLHNPEYREKYELNLKREFPRIPFYDDFWQWASWGKKLMDLHLNYETIKPYKLKRMDLPSPLTSPQKIEENTLTPKSFPKGEGNTLTPSPSPKGEGKIKVKLKADKVNHKIIIDEVTILEQIPPLAWEYKLGNRSALEWILDQYKEKKPRDKTIAEKFNNYRFADYKEQVIDLLMRVTTVSVETMNIINQMNNSR</sequence>
<dbReference type="Pfam" id="PF04480">
    <property type="entry name" value="DUF559"/>
    <property type="match status" value="1"/>
</dbReference>
<dbReference type="REBASE" id="775671">
    <property type="entry name" value="Cap5ORF9905P"/>
</dbReference>
<dbReference type="GO" id="GO:0008170">
    <property type="term" value="F:N-methyltransferase activity"/>
    <property type="evidence" value="ECO:0007669"/>
    <property type="project" value="InterPro"/>
</dbReference>